<sequence>METYRKHIGNIYDKIIVQRFIILQSFYNIIWQGKV</sequence>
<organism evidence="1">
    <name type="scientific">viral metagenome</name>
    <dbReference type="NCBI Taxonomy" id="1070528"/>
    <lineage>
        <taxon>unclassified sequences</taxon>
        <taxon>metagenomes</taxon>
        <taxon>organismal metagenomes</taxon>
    </lineage>
</organism>
<dbReference type="EMBL" id="MN738957">
    <property type="protein sequence ID" value="QHT33083.1"/>
    <property type="molecule type" value="Genomic_DNA"/>
</dbReference>
<proteinExistence type="predicted"/>
<reference evidence="1" key="1">
    <citation type="journal article" date="2020" name="Nature">
        <title>Giant virus diversity and host interactions through global metagenomics.</title>
        <authorList>
            <person name="Schulz F."/>
            <person name="Roux S."/>
            <person name="Paez-Espino D."/>
            <person name="Jungbluth S."/>
            <person name="Walsh D.A."/>
            <person name="Denef V.J."/>
            <person name="McMahon K.D."/>
            <person name="Konstantinidis K.T."/>
            <person name="Eloe-Fadrosh E.A."/>
            <person name="Kyrpides N.C."/>
            <person name="Woyke T."/>
        </authorList>
    </citation>
    <scope>NUCLEOTIDE SEQUENCE</scope>
    <source>
        <strain evidence="1">GVMAG-M-3300009161-34</strain>
    </source>
</reference>
<evidence type="ECO:0000313" key="1">
    <source>
        <dbReference type="EMBL" id="QHT33083.1"/>
    </source>
</evidence>
<dbReference type="AlphaFoldDB" id="A0A6C0EX37"/>
<name>A0A6C0EX37_9ZZZZ</name>
<protein>
    <submittedName>
        <fullName evidence="1">Uncharacterized protein</fullName>
    </submittedName>
</protein>
<accession>A0A6C0EX37</accession>